<evidence type="ECO:0000256" key="1">
    <source>
        <dbReference type="SAM" id="MobiDB-lite"/>
    </source>
</evidence>
<protein>
    <submittedName>
        <fullName evidence="2">Uncharacterized protein</fullName>
    </submittedName>
</protein>
<dbReference type="EMBL" id="HBGE01057075">
    <property type="protein sequence ID" value="CAD9156544.1"/>
    <property type="molecule type" value="Transcribed_RNA"/>
</dbReference>
<organism evidence="2">
    <name type="scientific">Alexandrium catenella</name>
    <name type="common">Red tide dinoflagellate</name>
    <name type="synonym">Gonyaulax catenella</name>
    <dbReference type="NCBI Taxonomy" id="2925"/>
    <lineage>
        <taxon>Eukaryota</taxon>
        <taxon>Sar</taxon>
        <taxon>Alveolata</taxon>
        <taxon>Dinophyceae</taxon>
        <taxon>Gonyaulacales</taxon>
        <taxon>Pyrocystaceae</taxon>
        <taxon>Alexandrium</taxon>
    </lineage>
</organism>
<proteinExistence type="predicted"/>
<sequence>MAAGKRHELLRHLQAHKGARLLLACREPCYDTFLDCGIKPYNVPLPPLQDQEATELFLRSTHRPLTAADLSPQDVRAGDESPRRIMPKAEAQRTLRNGIGVFSGEPGKVRKAGVSVRPGSPPLDLPRLIT</sequence>
<name>A0A7S1R4S5_ALECA</name>
<feature type="region of interest" description="Disordered" evidence="1">
    <location>
        <begin position="99"/>
        <end position="130"/>
    </location>
</feature>
<reference evidence="2" key="1">
    <citation type="submission" date="2021-01" db="EMBL/GenBank/DDBJ databases">
        <authorList>
            <person name="Corre E."/>
            <person name="Pelletier E."/>
            <person name="Niang G."/>
            <person name="Scheremetjew M."/>
            <person name="Finn R."/>
            <person name="Kale V."/>
            <person name="Holt S."/>
            <person name="Cochrane G."/>
            <person name="Meng A."/>
            <person name="Brown T."/>
            <person name="Cohen L."/>
        </authorList>
    </citation>
    <scope>NUCLEOTIDE SEQUENCE</scope>
    <source>
        <strain evidence="2">OF101</strain>
    </source>
</reference>
<dbReference type="AlphaFoldDB" id="A0A7S1R4S5"/>
<gene>
    <name evidence="2" type="ORF">ACAT0790_LOCUS34376</name>
</gene>
<accession>A0A7S1R4S5</accession>
<evidence type="ECO:0000313" key="2">
    <source>
        <dbReference type="EMBL" id="CAD9156544.1"/>
    </source>
</evidence>